<organism evidence="17 18">
    <name type="scientific">Spirochaeta africana (strain ATCC 700263 / DSM 8902 / Z-7692)</name>
    <dbReference type="NCBI Taxonomy" id="889378"/>
    <lineage>
        <taxon>Bacteria</taxon>
        <taxon>Pseudomonadati</taxon>
        <taxon>Spirochaetota</taxon>
        <taxon>Spirochaetia</taxon>
        <taxon>Spirochaetales</taxon>
        <taxon>Spirochaetaceae</taxon>
        <taxon>Spirochaeta</taxon>
    </lineage>
</organism>
<dbReference type="PROSITE" id="PS50894">
    <property type="entry name" value="HPT"/>
    <property type="match status" value="1"/>
</dbReference>
<evidence type="ECO:0000256" key="4">
    <source>
        <dbReference type="ARBA" id="ARBA00022500"/>
    </source>
</evidence>
<dbReference type="Gene3D" id="2.30.30.40">
    <property type="entry name" value="SH3 Domains"/>
    <property type="match status" value="1"/>
</dbReference>
<keyword evidence="5 12" id="KW-0597">Phosphoprotein</keyword>
<dbReference type="eggNOG" id="COG0643">
    <property type="taxonomic scope" value="Bacteria"/>
</dbReference>
<dbReference type="SUPFAM" id="SSF47384">
    <property type="entry name" value="Homodimeric domain of signal transducing histidine kinase"/>
    <property type="match status" value="1"/>
</dbReference>
<reference evidence="18" key="1">
    <citation type="journal article" date="2013" name="Stand. Genomic Sci.">
        <title>Complete genome sequence of the halophilic bacterium Spirochaeta africana type strain (Z-7692(T)) from the alkaline Lake Magadi in the East African Rift.</title>
        <authorList>
            <person name="Liolos K."/>
            <person name="Abt B."/>
            <person name="Scheuner C."/>
            <person name="Teshima H."/>
            <person name="Held B."/>
            <person name="Lapidus A."/>
            <person name="Nolan M."/>
            <person name="Lucas S."/>
            <person name="Deshpande S."/>
            <person name="Cheng J.F."/>
            <person name="Tapia R."/>
            <person name="Goodwin L.A."/>
            <person name="Pitluck S."/>
            <person name="Pagani I."/>
            <person name="Ivanova N."/>
            <person name="Mavromatis K."/>
            <person name="Mikhailova N."/>
            <person name="Huntemann M."/>
            <person name="Pati A."/>
            <person name="Chen A."/>
            <person name="Palaniappan K."/>
            <person name="Land M."/>
            <person name="Rohde M."/>
            <person name="Tindall B.J."/>
            <person name="Detter J.C."/>
            <person name="Goker M."/>
            <person name="Bristow J."/>
            <person name="Eisen J.A."/>
            <person name="Markowitz V."/>
            <person name="Hugenholtz P."/>
            <person name="Woyke T."/>
            <person name="Klenk H.P."/>
            <person name="Kyrpides N.C."/>
        </authorList>
    </citation>
    <scope>NUCLEOTIDE SEQUENCE</scope>
    <source>
        <strain evidence="18">ATCC 700263 / DSM 8902 / Z-7692</strain>
    </source>
</reference>
<dbReference type="InterPro" id="IPR005467">
    <property type="entry name" value="His_kinase_dom"/>
</dbReference>
<dbReference type="InterPro" id="IPR037006">
    <property type="entry name" value="CheA-like_homodim_sf"/>
</dbReference>
<dbReference type="SUPFAM" id="SSF55874">
    <property type="entry name" value="ATPase domain of HSP90 chaperone/DNA topoisomerase II/histidine kinase"/>
    <property type="match status" value="1"/>
</dbReference>
<evidence type="ECO:0000256" key="1">
    <source>
        <dbReference type="ARBA" id="ARBA00000085"/>
    </source>
</evidence>
<keyword evidence="18" id="KW-1185">Reference proteome</keyword>
<evidence type="ECO:0000256" key="5">
    <source>
        <dbReference type="ARBA" id="ARBA00022553"/>
    </source>
</evidence>
<keyword evidence="8 17" id="KW-0418">Kinase</keyword>
<name>H9ULL3_SPIAZ</name>
<evidence type="ECO:0000256" key="8">
    <source>
        <dbReference type="ARBA" id="ARBA00022777"/>
    </source>
</evidence>
<dbReference type="SUPFAM" id="SSF47226">
    <property type="entry name" value="Histidine-containing phosphotransfer domain, HPT domain"/>
    <property type="match status" value="1"/>
</dbReference>
<keyword evidence="6" id="KW-0808">Transferase</keyword>
<dbReference type="EC" id="2.7.13.3" evidence="2"/>
<dbReference type="OrthoDB" id="9803176at2"/>
<dbReference type="InterPro" id="IPR037257">
    <property type="entry name" value="T2SS_E_N_sf"/>
</dbReference>
<dbReference type="KEGG" id="sfc:Spiaf_2374"/>
<dbReference type="Gene3D" id="1.10.287.560">
    <property type="entry name" value="Histidine kinase CheA-like, homodimeric domain"/>
    <property type="match status" value="1"/>
</dbReference>
<dbReference type="EMBL" id="CP003282">
    <property type="protein sequence ID" value="AFG38406.1"/>
    <property type="molecule type" value="Genomic_DNA"/>
</dbReference>
<dbReference type="InterPro" id="IPR036097">
    <property type="entry name" value="HisK_dim/P_sf"/>
</dbReference>
<dbReference type="GO" id="GO:0000155">
    <property type="term" value="F:phosphorelay sensor kinase activity"/>
    <property type="evidence" value="ECO:0007669"/>
    <property type="project" value="InterPro"/>
</dbReference>
<dbReference type="GO" id="GO:0005524">
    <property type="term" value="F:ATP binding"/>
    <property type="evidence" value="ECO:0007669"/>
    <property type="project" value="UniProtKB-KW"/>
</dbReference>
<dbReference type="CDD" id="cd00088">
    <property type="entry name" value="HPT"/>
    <property type="match status" value="1"/>
</dbReference>
<dbReference type="Pfam" id="PF02895">
    <property type="entry name" value="H-kinase_dim"/>
    <property type="match status" value="1"/>
</dbReference>
<comment type="catalytic activity">
    <reaction evidence="1">
        <text>ATP + protein L-histidine = ADP + protein N-phospho-L-histidine.</text>
        <dbReference type="EC" id="2.7.13.3"/>
    </reaction>
</comment>
<dbReference type="Gene3D" id="3.30.565.10">
    <property type="entry name" value="Histidine kinase-like ATPase, C-terminal domain"/>
    <property type="match status" value="1"/>
</dbReference>
<evidence type="ECO:0000256" key="3">
    <source>
        <dbReference type="ARBA" id="ARBA00021495"/>
    </source>
</evidence>
<dbReference type="InterPro" id="IPR004105">
    <property type="entry name" value="CheA-like_dim"/>
</dbReference>
<evidence type="ECO:0000259" key="15">
    <source>
        <dbReference type="PROSITE" id="PS50851"/>
    </source>
</evidence>
<accession>H9ULL3</accession>
<feature type="modified residue" description="Phosphohistidine" evidence="12">
    <location>
        <position position="47"/>
    </location>
</feature>
<proteinExistence type="predicted"/>
<dbReference type="PANTHER" id="PTHR43395:SF10">
    <property type="entry name" value="CHEMOTAXIS PROTEIN CHEA"/>
    <property type="match status" value="1"/>
</dbReference>
<dbReference type="RefSeq" id="WP_014456388.1">
    <property type="nucleotide sequence ID" value="NC_017098.1"/>
</dbReference>
<dbReference type="PROSITE" id="PS50851">
    <property type="entry name" value="CHEW"/>
    <property type="match status" value="1"/>
</dbReference>
<dbReference type="Gene3D" id="1.20.120.160">
    <property type="entry name" value="HPT domain"/>
    <property type="match status" value="1"/>
</dbReference>
<sequence length="699" mass="76367">MKTETDPLEIFREEAAEILSEFEQTLINLEEAPANLELVDAAFRHLHTLKGAASMFGFNGLVEVTHLLEALFEQIRNTGAAVSSEAVSTALRSRDEITRLVQAALDGAGDDTANQSIIADITRLMASGADAAGSTAGSGGSGQAPAGVLSDDAPGEQRSTRTFRIEYTPHPDVLKNGGNPLSLLQELGELGTTLVIGFCSRVPELAELDPEQCYIGWEILITTDRSEDELRDVFLFAQDSRKLEFVLIDAEELGDSNLSYKRLGELLVERGDIQPDQLASVMQDRDFLGQLLVEKGYVTGERLQSALEEQQYVRKLRETRQKVELSSTIKVRTDKLSALVNLVGELGTLHARMGLLAHRRQDEDMFTVSEQLESMLRQLRELAMEMHMVPVGLLFNGFRRLVRDLAADLGKEVRLVQEGTEAELDKNVLDKLKDPLLHIIRNSIDHGIESPARRRELGKPEEGTLTLRAQYSGASVLIEVQDDGAGLNSEKIRAKAVERGLIDAGQELSQEEIYDLIFEPGFSTADVATNVSGRGVGMDVVRSNLESISGSVSIRSEPGQGSTLSLRIPLTLAILEGLLAPVAGQRYLVNLANVVECVDLAEYDHDEDAGLVTYRGSKLPLLNIARMFGFSGQAESVYMLVVTNGQRKLGLAIDAVPSSYQGVVKPLGRMFSRHEGFSGAVMLGDGTPALVLDVERLFR</sequence>
<feature type="region of interest" description="Disordered" evidence="13">
    <location>
        <begin position="132"/>
        <end position="156"/>
    </location>
</feature>
<dbReference type="FunFam" id="3.30.565.10:FF:000016">
    <property type="entry name" value="Chemotaxis protein CheA, putative"/>
    <property type="match status" value="1"/>
</dbReference>
<feature type="domain" description="Histidine kinase" evidence="14">
    <location>
        <begin position="369"/>
        <end position="572"/>
    </location>
</feature>
<dbReference type="SMART" id="SM00073">
    <property type="entry name" value="HPT"/>
    <property type="match status" value="1"/>
</dbReference>
<dbReference type="SMART" id="SM00260">
    <property type="entry name" value="CheW"/>
    <property type="match status" value="1"/>
</dbReference>
<evidence type="ECO:0000313" key="17">
    <source>
        <dbReference type="EMBL" id="AFG38406.1"/>
    </source>
</evidence>
<dbReference type="InterPro" id="IPR008207">
    <property type="entry name" value="Sig_transdc_His_kin_Hpt_dom"/>
</dbReference>
<dbReference type="InterPro" id="IPR002545">
    <property type="entry name" value="CheW-lke_dom"/>
</dbReference>
<evidence type="ECO:0000256" key="12">
    <source>
        <dbReference type="PROSITE-ProRule" id="PRU00110"/>
    </source>
</evidence>
<evidence type="ECO:0000259" key="14">
    <source>
        <dbReference type="PROSITE" id="PS50109"/>
    </source>
</evidence>
<dbReference type="SMART" id="SM00387">
    <property type="entry name" value="HATPase_c"/>
    <property type="match status" value="1"/>
</dbReference>
<dbReference type="Pfam" id="PF02518">
    <property type="entry name" value="HATPase_c"/>
    <property type="match status" value="1"/>
</dbReference>
<dbReference type="InterPro" id="IPR004358">
    <property type="entry name" value="Sig_transdc_His_kin-like_C"/>
</dbReference>
<dbReference type="InterPro" id="IPR036061">
    <property type="entry name" value="CheW-like_dom_sf"/>
</dbReference>
<keyword evidence="10" id="KW-0902">Two-component regulatory system</keyword>
<dbReference type="SUPFAM" id="SSF50341">
    <property type="entry name" value="CheW-like"/>
    <property type="match status" value="1"/>
</dbReference>
<keyword evidence="9" id="KW-0067">ATP-binding</keyword>
<evidence type="ECO:0000256" key="2">
    <source>
        <dbReference type="ARBA" id="ARBA00012438"/>
    </source>
</evidence>
<dbReference type="GO" id="GO:0005737">
    <property type="term" value="C:cytoplasm"/>
    <property type="evidence" value="ECO:0007669"/>
    <property type="project" value="InterPro"/>
</dbReference>
<evidence type="ECO:0000256" key="9">
    <source>
        <dbReference type="ARBA" id="ARBA00022840"/>
    </source>
</evidence>
<dbReference type="SUPFAM" id="SSF160246">
    <property type="entry name" value="EspE N-terminal domain-like"/>
    <property type="match status" value="1"/>
</dbReference>
<keyword evidence="4" id="KW-0145">Chemotaxis</keyword>
<evidence type="ECO:0000313" key="18">
    <source>
        <dbReference type="Proteomes" id="UP000007383"/>
    </source>
</evidence>
<dbReference type="PROSITE" id="PS50109">
    <property type="entry name" value="HIS_KIN"/>
    <property type="match status" value="1"/>
</dbReference>
<dbReference type="InterPro" id="IPR036641">
    <property type="entry name" value="HPT_dom_sf"/>
</dbReference>
<dbReference type="SMART" id="SM01231">
    <property type="entry name" value="H-kinase_dim"/>
    <property type="match status" value="1"/>
</dbReference>
<dbReference type="Proteomes" id="UP000007383">
    <property type="component" value="Chromosome"/>
</dbReference>
<comment type="function">
    <text evidence="11">Involved in the transmission of sensory signals from the chemoreceptors to the flagellar motors. CheA is autophosphorylated; it can transfer its phosphate group to either CheB or CheY.</text>
</comment>
<evidence type="ECO:0000256" key="7">
    <source>
        <dbReference type="ARBA" id="ARBA00022741"/>
    </source>
</evidence>
<dbReference type="Pfam" id="PF01627">
    <property type="entry name" value="Hpt"/>
    <property type="match status" value="1"/>
</dbReference>
<dbReference type="STRING" id="889378.Spiaf_2374"/>
<evidence type="ECO:0000256" key="10">
    <source>
        <dbReference type="ARBA" id="ARBA00023012"/>
    </source>
</evidence>
<dbReference type="PATRIC" id="fig|889378.3.peg.2349"/>
<dbReference type="PANTHER" id="PTHR43395">
    <property type="entry name" value="SENSOR HISTIDINE KINASE CHEA"/>
    <property type="match status" value="1"/>
</dbReference>
<dbReference type="Pfam" id="PF01584">
    <property type="entry name" value="CheW"/>
    <property type="match status" value="1"/>
</dbReference>
<dbReference type="PRINTS" id="PR00344">
    <property type="entry name" value="BCTRLSENSOR"/>
</dbReference>
<dbReference type="CDD" id="cd16916">
    <property type="entry name" value="HATPase_CheA-like"/>
    <property type="match status" value="1"/>
</dbReference>
<feature type="domain" description="HPt" evidence="16">
    <location>
        <begin position="1"/>
        <end position="104"/>
    </location>
</feature>
<dbReference type="InterPro" id="IPR003594">
    <property type="entry name" value="HATPase_dom"/>
</dbReference>
<gene>
    <name evidence="17" type="ordered locus">Spiaf_2374</name>
</gene>
<keyword evidence="7" id="KW-0547">Nucleotide-binding</keyword>
<evidence type="ECO:0000259" key="16">
    <source>
        <dbReference type="PROSITE" id="PS50894"/>
    </source>
</evidence>
<feature type="domain" description="CheW-like" evidence="15">
    <location>
        <begin position="574"/>
        <end position="699"/>
    </location>
</feature>
<evidence type="ECO:0000256" key="6">
    <source>
        <dbReference type="ARBA" id="ARBA00022679"/>
    </source>
</evidence>
<dbReference type="InterPro" id="IPR036890">
    <property type="entry name" value="HATPase_C_sf"/>
</dbReference>
<evidence type="ECO:0000256" key="11">
    <source>
        <dbReference type="ARBA" id="ARBA00035100"/>
    </source>
</evidence>
<dbReference type="GO" id="GO:0006935">
    <property type="term" value="P:chemotaxis"/>
    <property type="evidence" value="ECO:0007669"/>
    <property type="project" value="UniProtKB-KW"/>
</dbReference>
<protein>
    <recommendedName>
        <fullName evidence="3">Chemotaxis protein CheA</fullName>
        <ecNumber evidence="2">2.7.13.3</ecNumber>
    </recommendedName>
</protein>
<evidence type="ECO:0000256" key="13">
    <source>
        <dbReference type="SAM" id="MobiDB-lite"/>
    </source>
</evidence>
<dbReference type="AlphaFoldDB" id="H9ULL3"/>
<dbReference type="HOGENOM" id="CLU_000650_3_7_12"/>
<dbReference type="InterPro" id="IPR051315">
    <property type="entry name" value="Bact_Chemotaxis_CheA"/>
</dbReference>